<evidence type="ECO:0000256" key="6">
    <source>
        <dbReference type="ARBA" id="ARBA00023001"/>
    </source>
</evidence>
<keyword evidence="4" id="KW-0479">Metal-binding</keyword>
<dbReference type="InterPro" id="IPR049892">
    <property type="entry name" value="AA9"/>
</dbReference>
<comment type="similarity">
    <text evidence="13">Belongs to the polysaccharide monooxygenase AA9 family.</text>
</comment>
<comment type="subcellular location">
    <subcellularLocation>
        <location evidence="2">Secreted</location>
    </subcellularLocation>
</comment>
<keyword evidence="8" id="KW-0186">Copper</keyword>
<feature type="domain" description="Auxiliary Activity family 9 catalytic" evidence="17">
    <location>
        <begin position="20"/>
        <end position="218"/>
    </location>
</feature>
<evidence type="ECO:0000256" key="3">
    <source>
        <dbReference type="ARBA" id="ARBA00022525"/>
    </source>
</evidence>
<dbReference type="Pfam" id="PF03443">
    <property type="entry name" value="AA9"/>
    <property type="match status" value="1"/>
</dbReference>
<evidence type="ECO:0000256" key="14">
    <source>
        <dbReference type="ARBA" id="ARBA00045077"/>
    </source>
</evidence>
<comment type="cofactor">
    <cofactor evidence="1">
        <name>Cu(2+)</name>
        <dbReference type="ChEBI" id="CHEBI:29036"/>
    </cofactor>
</comment>
<keyword evidence="19" id="KW-1185">Reference proteome</keyword>
<proteinExistence type="inferred from homology"/>
<dbReference type="PANTHER" id="PTHR33353">
    <property type="entry name" value="PUTATIVE (AFU_ORTHOLOGUE AFUA_1G12560)-RELATED"/>
    <property type="match status" value="1"/>
</dbReference>
<keyword evidence="6" id="KW-0136">Cellulose degradation</keyword>
<dbReference type="PANTHER" id="PTHR33353:SF10">
    <property type="entry name" value="ENDO-BETA-1,4-GLUCANASE D"/>
    <property type="match status" value="1"/>
</dbReference>
<evidence type="ECO:0000256" key="13">
    <source>
        <dbReference type="ARBA" id="ARBA00044502"/>
    </source>
</evidence>
<evidence type="ECO:0000256" key="1">
    <source>
        <dbReference type="ARBA" id="ARBA00001973"/>
    </source>
</evidence>
<evidence type="ECO:0000313" key="18">
    <source>
        <dbReference type="EMBL" id="OCL02080.1"/>
    </source>
</evidence>
<evidence type="ECO:0000256" key="16">
    <source>
        <dbReference type="SAM" id="SignalP"/>
    </source>
</evidence>
<name>A0A8E2ENT2_9PEZI</name>
<gene>
    <name evidence="18" type="ORF">AOQ84DRAFT_401425</name>
</gene>
<dbReference type="Proteomes" id="UP000250140">
    <property type="component" value="Unassembled WGS sequence"/>
</dbReference>
<evidence type="ECO:0000313" key="19">
    <source>
        <dbReference type="Proteomes" id="UP000250140"/>
    </source>
</evidence>
<evidence type="ECO:0000256" key="5">
    <source>
        <dbReference type="ARBA" id="ARBA00022729"/>
    </source>
</evidence>
<keyword evidence="11" id="KW-0119">Carbohydrate metabolism</keyword>
<accession>A0A8E2ENT2</accession>
<feature type="chain" id="PRO_5034976296" description="lytic cellulose monooxygenase (C4-dehydrogenating)" evidence="16">
    <location>
        <begin position="20"/>
        <end position="228"/>
    </location>
</feature>
<dbReference type="EC" id="1.14.99.56" evidence="15"/>
<keyword evidence="7" id="KW-0560">Oxidoreductase</keyword>
<protein>
    <recommendedName>
        <fullName evidence="15">lytic cellulose monooxygenase (C4-dehydrogenating)</fullName>
        <ecNumber evidence="15">1.14.99.56</ecNumber>
    </recommendedName>
</protein>
<evidence type="ECO:0000259" key="17">
    <source>
        <dbReference type="Pfam" id="PF03443"/>
    </source>
</evidence>
<evidence type="ECO:0000256" key="10">
    <source>
        <dbReference type="ARBA" id="ARBA00023157"/>
    </source>
</evidence>
<comment type="catalytic activity">
    <reaction evidence="14">
        <text>[(1-&gt;4)-beta-D-glucosyl]n+m + reduced acceptor + O2 = 4-dehydro-beta-D-glucosyl-[(1-&gt;4)-beta-D-glucosyl]n-1 + [(1-&gt;4)-beta-D-glucosyl]m + acceptor + H2O.</text>
        <dbReference type="EC" id="1.14.99.56"/>
    </reaction>
</comment>
<dbReference type="OrthoDB" id="6038816at2759"/>
<evidence type="ECO:0000256" key="7">
    <source>
        <dbReference type="ARBA" id="ARBA00023002"/>
    </source>
</evidence>
<evidence type="ECO:0000256" key="8">
    <source>
        <dbReference type="ARBA" id="ARBA00023008"/>
    </source>
</evidence>
<keyword evidence="10" id="KW-1015">Disulfide bond</keyword>
<evidence type="ECO:0000256" key="9">
    <source>
        <dbReference type="ARBA" id="ARBA00023033"/>
    </source>
</evidence>
<organism evidence="18 19">
    <name type="scientific">Glonium stellatum</name>
    <dbReference type="NCBI Taxonomy" id="574774"/>
    <lineage>
        <taxon>Eukaryota</taxon>
        <taxon>Fungi</taxon>
        <taxon>Dikarya</taxon>
        <taxon>Ascomycota</taxon>
        <taxon>Pezizomycotina</taxon>
        <taxon>Dothideomycetes</taxon>
        <taxon>Pleosporomycetidae</taxon>
        <taxon>Gloniales</taxon>
        <taxon>Gloniaceae</taxon>
        <taxon>Glonium</taxon>
    </lineage>
</organism>
<dbReference type="AlphaFoldDB" id="A0A8E2ENT2"/>
<evidence type="ECO:0000256" key="2">
    <source>
        <dbReference type="ARBA" id="ARBA00004613"/>
    </source>
</evidence>
<evidence type="ECO:0000256" key="4">
    <source>
        <dbReference type="ARBA" id="ARBA00022723"/>
    </source>
</evidence>
<keyword evidence="5 16" id="KW-0732">Signal</keyword>
<dbReference type="CDD" id="cd21175">
    <property type="entry name" value="LPMO_AA9"/>
    <property type="match status" value="1"/>
</dbReference>
<dbReference type="GO" id="GO:0005576">
    <property type="term" value="C:extracellular region"/>
    <property type="evidence" value="ECO:0007669"/>
    <property type="project" value="UniProtKB-SubCell"/>
</dbReference>
<evidence type="ECO:0000256" key="12">
    <source>
        <dbReference type="ARBA" id="ARBA00023326"/>
    </source>
</evidence>
<dbReference type="GO" id="GO:0046872">
    <property type="term" value="F:metal ion binding"/>
    <property type="evidence" value="ECO:0007669"/>
    <property type="project" value="UniProtKB-KW"/>
</dbReference>
<dbReference type="GO" id="GO:0004497">
    <property type="term" value="F:monooxygenase activity"/>
    <property type="evidence" value="ECO:0007669"/>
    <property type="project" value="UniProtKB-KW"/>
</dbReference>
<dbReference type="EMBL" id="KV751008">
    <property type="protein sequence ID" value="OCL02080.1"/>
    <property type="molecule type" value="Genomic_DNA"/>
</dbReference>
<dbReference type="GO" id="GO:0030245">
    <property type="term" value="P:cellulose catabolic process"/>
    <property type="evidence" value="ECO:0007669"/>
    <property type="project" value="UniProtKB-KW"/>
</dbReference>
<keyword evidence="9 18" id="KW-0503">Monooxygenase</keyword>
<keyword evidence="3" id="KW-0964">Secreted</keyword>
<sequence length="228" mass="24047">MKPITICIALAACFQAVHAHYRWTSLIVNGTTTGAFYYVRQNTNYNSPLTDVTSNDIRCNTGTLASGPTTNVATVIAGSTVGMALDQTIFHIGPLLAYLSKAPSDIHTYDGSGAWFKIAQTGPSFSSGAISWPTQVSQYTFKIPASTPPGLYLLRVEHIAVHSAKTVDGAQFYIACAQIDVRGSGGGAPAPTVSLPGAYSSSDPGILFNDYYPIPTSYTMPGPAVWAG</sequence>
<keyword evidence="12" id="KW-0624">Polysaccharide degradation</keyword>
<dbReference type="InterPro" id="IPR005103">
    <property type="entry name" value="AA9_LPMO"/>
</dbReference>
<evidence type="ECO:0000256" key="15">
    <source>
        <dbReference type="ARBA" id="ARBA00047174"/>
    </source>
</evidence>
<evidence type="ECO:0000256" key="11">
    <source>
        <dbReference type="ARBA" id="ARBA00023277"/>
    </source>
</evidence>
<reference evidence="18 19" key="1">
    <citation type="journal article" date="2016" name="Nat. Commun.">
        <title>Ectomycorrhizal ecology is imprinted in the genome of the dominant symbiotic fungus Cenococcum geophilum.</title>
        <authorList>
            <consortium name="DOE Joint Genome Institute"/>
            <person name="Peter M."/>
            <person name="Kohler A."/>
            <person name="Ohm R.A."/>
            <person name="Kuo A."/>
            <person name="Krutzmann J."/>
            <person name="Morin E."/>
            <person name="Arend M."/>
            <person name="Barry K.W."/>
            <person name="Binder M."/>
            <person name="Choi C."/>
            <person name="Clum A."/>
            <person name="Copeland A."/>
            <person name="Grisel N."/>
            <person name="Haridas S."/>
            <person name="Kipfer T."/>
            <person name="LaButti K."/>
            <person name="Lindquist E."/>
            <person name="Lipzen A."/>
            <person name="Maire R."/>
            <person name="Meier B."/>
            <person name="Mihaltcheva S."/>
            <person name="Molinier V."/>
            <person name="Murat C."/>
            <person name="Poggeler S."/>
            <person name="Quandt C.A."/>
            <person name="Sperisen C."/>
            <person name="Tritt A."/>
            <person name="Tisserant E."/>
            <person name="Crous P.W."/>
            <person name="Henrissat B."/>
            <person name="Nehls U."/>
            <person name="Egli S."/>
            <person name="Spatafora J.W."/>
            <person name="Grigoriev I.V."/>
            <person name="Martin F.M."/>
        </authorList>
    </citation>
    <scope>NUCLEOTIDE SEQUENCE [LARGE SCALE GENOMIC DNA]</scope>
    <source>
        <strain evidence="18 19">CBS 207.34</strain>
    </source>
</reference>
<dbReference type="Gene3D" id="2.70.50.70">
    <property type="match status" value="1"/>
</dbReference>
<feature type="signal peptide" evidence="16">
    <location>
        <begin position="1"/>
        <end position="19"/>
    </location>
</feature>